<dbReference type="Pfam" id="PF03732">
    <property type="entry name" value="Retrotrans_gag"/>
    <property type="match status" value="1"/>
</dbReference>
<accession>A5C9Z1</accession>
<dbReference type="InterPro" id="IPR005162">
    <property type="entry name" value="Retrotrans_gag_dom"/>
</dbReference>
<dbReference type="ExpressionAtlas" id="A5C9Z1">
    <property type="expression patterns" value="baseline"/>
</dbReference>
<sequence>MGYIDVWEHSGGDRHIDADWSPIIEDLYSPELGFMDSCSTRSQFRSRLSLESYSWRRVGGRLTRADLSPSSNSSVEMSNELASTLASIQEFMVGVSRRLDQIESSRQDPHPAGMVTDETIPHASQTAQTRPLGVPPPMVPTIEDTRLAEQEAKVERLESMMRQIRLQDGDIERYSGIGCPKIHLRLYNTVMRAHGIDDAQLVALFPMSLSGTTQRWFASVEPSRLRTWEDMAREFLTQFAFSADIDVSRRELETTRQRPDESISSFVTRWRAKVAGMINRPKEQDQIDMVLRNLQPRFARRLVGVPFQDLRSLVQAAFSVEEAIARGLWIDTATSPDSKGKKPVGSFGRSGEVGAISCQHQRPAHHSAYRPPTVRAPFSLPQHQYQAFYIQEPYCRPSILSSSHMSFIAIPWWPINTRVAHLF</sequence>
<protein>
    <recommendedName>
        <fullName evidence="1">Retrotransposon gag domain-containing protein</fullName>
    </recommendedName>
</protein>
<dbReference type="PANTHER" id="PTHR33223:SF8">
    <property type="entry name" value="OS04G0172440 PROTEIN"/>
    <property type="match status" value="1"/>
</dbReference>
<gene>
    <name evidence="2" type="ORF">VITISV_024516</name>
</gene>
<feature type="domain" description="Retrotransposon gag" evidence="1">
    <location>
        <begin position="204"/>
        <end position="294"/>
    </location>
</feature>
<name>A5C9Z1_VITVI</name>
<organism evidence="2">
    <name type="scientific">Vitis vinifera</name>
    <name type="common">Grape</name>
    <dbReference type="NCBI Taxonomy" id="29760"/>
    <lineage>
        <taxon>Eukaryota</taxon>
        <taxon>Viridiplantae</taxon>
        <taxon>Streptophyta</taxon>
        <taxon>Embryophyta</taxon>
        <taxon>Tracheophyta</taxon>
        <taxon>Spermatophyta</taxon>
        <taxon>Magnoliopsida</taxon>
        <taxon>eudicotyledons</taxon>
        <taxon>Gunneridae</taxon>
        <taxon>Pentapetalae</taxon>
        <taxon>rosids</taxon>
        <taxon>Vitales</taxon>
        <taxon>Vitaceae</taxon>
        <taxon>Viteae</taxon>
        <taxon>Vitis</taxon>
    </lineage>
</organism>
<dbReference type="AlphaFoldDB" id="A5C9Z1"/>
<dbReference type="EMBL" id="AM487464">
    <property type="protein sequence ID" value="CAN75459.1"/>
    <property type="molecule type" value="Genomic_DNA"/>
</dbReference>
<evidence type="ECO:0000313" key="2">
    <source>
        <dbReference type="EMBL" id="CAN75459.1"/>
    </source>
</evidence>
<evidence type="ECO:0000259" key="1">
    <source>
        <dbReference type="Pfam" id="PF03732"/>
    </source>
</evidence>
<proteinExistence type="predicted"/>
<dbReference type="PANTHER" id="PTHR33223">
    <property type="entry name" value="CCHC-TYPE DOMAIN-CONTAINING PROTEIN"/>
    <property type="match status" value="1"/>
</dbReference>
<reference evidence="2" key="1">
    <citation type="journal article" date="2007" name="PLoS ONE">
        <title>The first genome sequence of an elite grapevine cultivar (Pinot noir Vitis vinifera L.): coping with a highly heterozygous genome.</title>
        <authorList>
            <person name="Velasco R."/>
            <person name="Zharkikh A."/>
            <person name="Troggio M."/>
            <person name="Cartwright D.A."/>
            <person name="Cestaro A."/>
            <person name="Pruss D."/>
            <person name="Pindo M."/>
            <person name="FitzGerald L.M."/>
            <person name="Vezzulli S."/>
            <person name="Reid J."/>
            <person name="Malacarne G."/>
            <person name="Iliev D."/>
            <person name="Coppola G."/>
            <person name="Wardell B."/>
            <person name="Micheletti D."/>
            <person name="Macalma T."/>
            <person name="Facci M."/>
            <person name="Mitchell J.T."/>
            <person name="Perazzolli M."/>
            <person name="Eldredge G."/>
            <person name="Gatto P."/>
            <person name="Oyzerski R."/>
            <person name="Moretto M."/>
            <person name="Gutin N."/>
            <person name="Stefanini M."/>
            <person name="Chen Y."/>
            <person name="Segala C."/>
            <person name="Davenport C."/>
            <person name="Dematte L."/>
            <person name="Mraz A."/>
            <person name="Battilana J."/>
            <person name="Stormo K."/>
            <person name="Costa F."/>
            <person name="Tao Q."/>
            <person name="Si-Ammour A."/>
            <person name="Harkins T."/>
            <person name="Lackey A."/>
            <person name="Perbost C."/>
            <person name="Taillon B."/>
            <person name="Stella A."/>
            <person name="Solovyev V."/>
            <person name="Fawcett J.A."/>
            <person name="Sterck L."/>
            <person name="Vandepoele K."/>
            <person name="Grando S.M."/>
            <person name="Toppo S."/>
            <person name="Moser C."/>
            <person name="Lanchbury J."/>
            <person name="Bogden R."/>
            <person name="Skolnick M."/>
            <person name="Sgaramella V."/>
            <person name="Bhatnagar S.K."/>
            <person name="Fontana P."/>
            <person name="Gutin A."/>
            <person name="Van de Peer Y."/>
            <person name="Salamini F."/>
            <person name="Viola R."/>
        </authorList>
    </citation>
    <scope>NUCLEOTIDE SEQUENCE</scope>
</reference>